<comment type="catalytic activity">
    <reaction evidence="5">
        <text>uridine(32) in tRNA + S-adenosyl-L-methionine = 2'-O-methyluridine(32) in tRNA + S-adenosyl-L-homocysteine + H(+)</text>
        <dbReference type="Rhea" id="RHEA:42936"/>
        <dbReference type="Rhea" id="RHEA-COMP:10107"/>
        <dbReference type="Rhea" id="RHEA-COMP:10290"/>
        <dbReference type="ChEBI" id="CHEBI:15378"/>
        <dbReference type="ChEBI" id="CHEBI:57856"/>
        <dbReference type="ChEBI" id="CHEBI:59789"/>
        <dbReference type="ChEBI" id="CHEBI:65315"/>
        <dbReference type="ChEBI" id="CHEBI:74478"/>
        <dbReference type="EC" id="2.1.1.200"/>
    </reaction>
</comment>
<gene>
    <name evidence="5" type="primary">trmJ</name>
    <name evidence="7" type="ORF">EV696_12166</name>
</gene>
<evidence type="ECO:0000259" key="6">
    <source>
        <dbReference type="Pfam" id="PF00588"/>
    </source>
</evidence>
<keyword evidence="8" id="KW-1185">Reference proteome</keyword>
<dbReference type="GO" id="GO:0002128">
    <property type="term" value="P:tRNA nucleoside ribose methylation"/>
    <property type="evidence" value="ECO:0007669"/>
    <property type="project" value="TreeGrafter"/>
</dbReference>
<name>A0A4R6UFR8_9GAMM</name>
<dbReference type="Pfam" id="PF00588">
    <property type="entry name" value="SpoU_methylase"/>
    <property type="match status" value="1"/>
</dbReference>
<dbReference type="EC" id="2.1.1.200" evidence="5"/>
<dbReference type="RefSeq" id="WP_198325213.1">
    <property type="nucleotide sequence ID" value="NZ_CP037953.1"/>
</dbReference>
<dbReference type="Proteomes" id="UP000295375">
    <property type="component" value="Unassembled WGS sequence"/>
</dbReference>
<dbReference type="AlphaFoldDB" id="A0A4R6UFR8"/>
<keyword evidence="5" id="KW-0819">tRNA processing</keyword>
<keyword evidence="2 5" id="KW-0489">Methyltransferase</keyword>
<dbReference type="EMBL" id="SNYM01000021">
    <property type="protein sequence ID" value="TDQ45102.1"/>
    <property type="molecule type" value="Genomic_DNA"/>
</dbReference>
<evidence type="ECO:0000313" key="8">
    <source>
        <dbReference type="Proteomes" id="UP000295375"/>
    </source>
</evidence>
<dbReference type="GO" id="GO:0005829">
    <property type="term" value="C:cytosol"/>
    <property type="evidence" value="ECO:0007669"/>
    <property type="project" value="TreeGrafter"/>
</dbReference>
<dbReference type="Gene3D" id="1.10.8.590">
    <property type="match status" value="1"/>
</dbReference>
<dbReference type="GO" id="GO:0160206">
    <property type="term" value="F:tRNA (cytidine(32)/uridine(32)-2'-O)-methyltransferase activity"/>
    <property type="evidence" value="ECO:0007669"/>
    <property type="project" value="UniProtKB-EC"/>
</dbReference>
<dbReference type="InterPro" id="IPR001537">
    <property type="entry name" value="SpoU_MeTrfase"/>
</dbReference>
<sequence length="242" mass="27069">MENIRIVLSHPQHPGNIGAVARAMKTMGLTDLRLVNPCEDPTGESRARARGGLDILEAAKIHSSLEEAVAGCHTVIGTSARMRGLQYVVQDPHQLAQDLAKNASMLPAALLFGREAHGLFNEELALCHRQIYIPANPEYSSLNLGSAVQIIAYELRMAFLRHEPLPVDQGDLRDLPASSEHMDELFSHMHKLATRVEFLKPTASEKLFSRLRRLYLRAQPTLREVNILRGIMRATEEKLDER</sequence>
<proteinExistence type="inferred from homology"/>
<dbReference type="InterPro" id="IPR029028">
    <property type="entry name" value="Alpha/beta_knot_MTases"/>
</dbReference>
<comment type="function">
    <text evidence="5">Catalyzes the formation of 2'O-methylated cytidine (Cm32) or 2'O-methylated uridine (Um32) at position 32 in tRNA.</text>
</comment>
<evidence type="ECO:0000256" key="1">
    <source>
        <dbReference type="ARBA" id="ARBA00007228"/>
    </source>
</evidence>
<dbReference type="CDD" id="cd18093">
    <property type="entry name" value="SpoU-like_TrmJ"/>
    <property type="match status" value="1"/>
</dbReference>
<comment type="subunit">
    <text evidence="5">Homodimer.</text>
</comment>
<evidence type="ECO:0000256" key="5">
    <source>
        <dbReference type="RuleBase" id="RU362024"/>
    </source>
</evidence>
<comment type="caution">
    <text evidence="7">The sequence shown here is derived from an EMBL/GenBank/DDBJ whole genome shotgun (WGS) entry which is preliminary data.</text>
</comment>
<feature type="domain" description="tRNA/rRNA methyltransferase SpoU type" evidence="6">
    <location>
        <begin position="4"/>
        <end position="153"/>
    </location>
</feature>
<dbReference type="PANTHER" id="PTHR42786">
    <property type="entry name" value="TRNA/RRNA METHYLTRANSFERASE"/>
    <property type="match status" value="1"/>
</dbReference>
<comment type="similarity">
    <text evidence="1">Belongs to the class IV-like SAM-binding methyltransferase superfamily. RNA methyltransferase TrmH family.</text>
</comment>
<protein>
    <recommendedName>
        <fullName evidence="5">tRNA (cytidine/uridine-2'-O-)-methyltransferase TrmJ</fullName>
        <ecNumber evidence="5">2.1.1.200</ecNumber>
    </recommendedName>
    <alternativeName>
        <fullName evidence="5">tRNA (cytidine(32)/uridine(32)-2'-O)-methyltransferase</fullName>
    </alternativeName>
    <alternativeName>
        <fullName evidence="5">tRNA Cm32/Um32 methyltransferase</fullName>
    </alternativeName>
</protein>
<reference evidence="7 8" key="1">
    <citation type="submission" date="2019-03" db="EMBL/GenBank/DDBJ databases">
        <title>Genomic Encyclopedia of Type Strains, Phase IV (KMG-IV): sequencing the most valuable type-strain genomes for metagenomic binning, comparative biology and taxonomic classification.</title>
        <authorList>
            <person name="Goeker M."/>
        </authorList>
    </citation>
    <scope>NUCLEOTIDE SEQUENCE [LARGE SCALE GENOMIC DNA]</scope>
    <source>
        <strain evidence="7 8">DSM 103792</strain>
    </source>
</reference>
<dbReference type="PANTHER" id="PTHR42786:SF2">
    <property type="entry name" value="TRNA (CYTIDINE_URIDINE-2'-O-)-METHYLTRANSFERASE TRMJ"/>
    <property type="match status" value="1"/>
</dbReference>
<dbReference type="NCBIfam" id="TIGR00050">
    <property type="entry name" value="rRNA_methyl_1"/>
    <property type="match status" value="1"/>
</dbReference>
<comment type="subcellular location">
    <subcellularLocation>
        <location evidence="5">Cytoplasm</location>
    </subcellularLocation>
</comment>
<dbReference type="FunFam" id="3.40.1280.10:FF:000006">
    <property type="entry name" value="Uncharacterized tRNA/rRNA methyltransferase HI_0380"/>
    <property type="match status" value="1"/>
</dbReference>
<keyword evidence="3 7" id="KW-0808">Transferase</keyword>
<keyword evidence="4 5" id="KW-0949">S-adenosyl-L-methionine</keyword>
<dbReference type="InterPro" id="IPR029026">
    <property type="entry name" value="tRNA_m1G_MTases_N"/>
</dbReference>
<accession>A0A4R6UFR8</accession>
<dbReference type="GO" id="GO:0106339">
    <property type="term" value="F:tRNA (cytidine(32)-2'-O)-methyltransferase activity"/>
    <property type="evidence" value="ECO:0007669"/>
    <property type="project" value="RHEA"/>
</dbReference>
<dbReference type="PIRSF" id="PIRSF004808">
    <property type="entry name" value="LasT"/>
    <property type="match status" value="1"/>
</dbReference>
<dbReference type="GO" id="GO:0003723">
    <property type="term" value="F:RNA binding"/>
    <property type="evidence" value="ECO:0007669"/>
    <property type="project" value="InterPro"/>
</dbReference>
<organism evidence="7 8">
    <name type="scientific">Permianibacter aggregans</name>
    <dbReference type="NCBI Taxonomy" id="1510150"/>
    <lineage>
        <taxon>Bacteria</taxon>
        <taxon>Pseudomonadati</taxon>
        <taxon>Pseudomonadota</taxon>
        <taxon>Gammaproteobacteria</taxon>
        <taxon>Pseudomonadales</taxon>
        <taxon>Pseudomonadaceae</taxon>
        <taxon>Permianibacter</taxon>
    </lineage>
</organism>
<keyword evidence="5" id="KW-0963">Cytoplasm</keyword>
<comment type="catalytic activity">
    <reaction evidence="5">
        <text>cytidine(32) in tRNA + S-adenosyl-L-methionine = 2'-O-methylcytidine(32) in tRNA + S-adenosyl-L-homocysteine + H(+)</text>
        <dbReference type="Rhea" id="RHEA:42932"/>
        <dbReference type="Rhea" id="RHEA-COMP:10288"/>
        <dbReference type="Rhea" id="RHEA-COMP:10289"/>
        <dbReference type="ChEBI" id="CHEBI:15378"/>
        <dbReference type="ChEBI" id="CHEBI:57856"/>
        <dbReference type="ChEBI" id="CHEBI:59789"/>
        <dbReference type="ChEBI" id="CHEBI:74495"/>
        <dbReference type="ChEBI" id="CHEBI:82748"/>
        <dbReference type="EC" id="2.1.1.200"/>
    </reaction>
</comment>
<evidence type="ECO:0000313" key="7">
    <source>
        <dbReference type="EMBL" id="TDQ45102.1"/>
    </source>
</evidence>
<dbReference type="Gene3D" id="3.40.1280.10">
    <property type="match status" value="1"/>
</dbReference>
<evidence type="ECO:0000256" key="3">
    <source>
        <dbReference type="ARBA" id="ARBA00022679"/>
    </source>
</evidence>
<evidence type="ECO:0000256" key="2">
    <source>
        <dbReference type="ARBA" id="ARBA00022603"/>
    </source>
</evidence>
<dbReference type="SUPFAM" id="SSF75217">
    <property type="entry name" value="alpha/beta knot"/>
    <property type="match status" value="1"/>
</dbReference>
<dbReference type="InterPro" id="IPR004384">
    <property type="entry name" value="RNA_MeTrfase_TrmJ/LasT"/>
</dbReference>
<evidence type="ECO:0000256" key="4">
    <source>
        <dbReference type="ARBA" id="ARBA00022691"/>
    </source>
</evidence>